<accession>A0A4Z1J3J6</accession>
<reference evidence="2 3" key="1">
    <citation type="submission" date="2017-12" db="EMBL/GenBank/DDBJ databases">
        <title>Comparative genomics of Botrytis spp.</title>
        <authorList>
            <person name="Valero-Jimenez C.A."/>
            <person name="Tapia P."/>
            <person name="Veloso J."/>
            <person name="Silva-Moreno E."/>
            <person name="Staats M."/>
            <person name="Valdes J.H."/>
            <person name="Van Kan J.A.L."/>
        </authorList>
    </citation>
    <scope>NUCLEOTIDE SEQUENCE [LARGE SCALE GENOMIC DNA]</scope>
    <source>
        <strain evidence="2 3">MUCL2120</strain>
    </source>
</reference>
<evidence type="ECO:0000313" key="2">
    <source>
        <dbReference type="EMBL" id="TGO68161.1"/>
    </source>
</evidence>
<evidence type="ECO:0000313" key="3">
    <source>
        <dbReference type="Proteomes" id="UP000297452"/>
    </source>
</evidence>
<dbReference type="AlphaFoldDB" id="A0A4Z1J3J6"/>
<organism evidence="2 3">
    <name type="scientific">Botryotinia narcissicola</name>
    <dbReference type="NCBI Taxonomy" id="278944"/>
    <lineage>
        <taxon>Eukaryota</taxon>
        <taxon>Fungi</taxon>
        <taxon>Dikarya</taxon>
        <taxon>Ascomycota</taxon>
        <taxon>Pezizomycotina</taxon>
        <taxon>Leotiomycetes</taxon>
        <taxon>Helotiales</taxon>
        <taxon>Sclerotiniaceae</taxon>
        <taxon>Botryotinia</taxon>
    </lineage>
</organism>
<name>A0A4Z1J3J6_9HELO</name>
<feature type="region of interest" description="Disordered" evidence="1">
    <location>
        <begin position="31"/>
        <end position="52"/>
    </location>
</feature>
<dbReference type="EMBL" id="PQXJ01000029">
    <property type="protein sequence ID" value="TGO68161.1"/>
    <property type="molecule type" value="Genomic_DNA"/>
</dbReference>
<dbReference type="OrthoDB" id="10451472at2759"/>
<comment type="caution">
    <text evidence="2">The sequence shown here is derived from an EMBL/GenBank/DDBJ whole genome shotgun (WGS) entry which is preliminary data.</text>
</comment>
<proteinExistence type="predicted"/>
<evidence type="ECO:0000256" key="1">
    <source>
        <dbReference type="SAM" id="MobiDB-lite"/>
    </source>
</evidence>
<gene>
    <name evidence="2" type="ORF">BOTNAR_0029g00290</name>
</gene>
<keyword evidence="3" id="KW-1185">Reference proteome</keyword>
<sequence>MRTRQREKNPTCACISDDFWAHGDLVALHRGMISPPKSEPRSPDQTIKPSKRCEQSKLGVKFHVTLFGGGRRNVLTFSFIRWIVDVDSSSVSSFSPPTNEHQKSFQVYARMPVRKPDLRITDTGLGLSLMPIRNHARKKIDMNPDREICYIF</sequence>
<dbReference type="Proteomes" id="UP000297452">
    <property type="component" value="Unassembled WGS sequence"/>
</dbReference>
<protein>
    <submittedName>
        <fullName evidence="2">Uncharacterized protein</fullName>
    </submittedName>
</protein>